<protein>
    <submittedName>
        <fullName evidence="1">Uncharacterized protein</fullName>
    </submittedName>
</protein>
<gene>
    <name evidence="1" type="ORF">PGLA1383_LOCUS53024</name>
</gene>
<evidence type="ECO:0000313" key="2">
    <source>
        <dbReference type="Proteomes" id="UP000654075"/>
    </source>
</evidence>
<dbReference type="EMBL" id="CAJNNV010031749">
    <property type="protein sequence ID" value="CAE8637695.1"/>
    <property type="molecule type" value="Genomic_DNA"/>
</dbReference>
<sequence>MPSWPPAMVLSKAKAAAVAAGQACTSQLSKPLSDKVEDQLVIEFRKGLQRKSAGLQKKPASSTGKLQAKVDSLDKKACADKNSLKTLYFCARRFQKLAMGCKGFALDVLGVFGKKELDRTCAETCLSMSIEAWSY</sequence>
<reference evidence="1" key="1">
    <citation type="submission" date="2021-02" db="EMBL/GenBank/DDBJ databases">
        <authorList>
            <person name="Dougan E. K."/>
            <person name="Rhodes N."/>
            <person name="Thang M."/>
            <person name="Chan C."/>
        </authorList>
    </citation>
    <scope>NUCLEOTIDE SEQUENCE</scope>
</reference>
<accession>A0A813HIZ4</accession>
<name>A0A813HIZ4_POLGL</name>
<dbReference type="AlphaFoldDB" id="A0A813HIZ4"/>
<comment type="caution">
    <text evidence="1">The sequence shown here is derived from an EMBL/GenBank/DDBJ whole genome shotgun (WGS) entry which is preliminary data.</text>
</comment>
<evidence type="ECO:0000313" key="1">
    <source>
        <dbReference type="EMBL" id="CAE8637695.1"/>
    </source>
</evidence>
<dbReference type="Proteomes" id="UP000654075">
    <property type="component" value="Unassembled WGS sequence"/>
</dbReference>
<organism evidence="1 2">
    <name type="scientific">Polarella glacialis</name>
    <name type="common">Dinoflagellate</name>
    <dbReference type="NCBI Taxonomy" id="89957"/>
    <lineage>
        <taxon>Eukaryota</taxon>
        <taxon>Sar</taxon>
        <taxon>Alveolata</taxon>
        <taxon>Dinophyceae</taxon>
        <taxon>Suessiales</taxon>
        <taxon>Suessiaceae</taxon>
        <taxon>Polarella</taxon>
    </lineage>
</organism>
<proteinExistence type="predicted"/>
<keyword evidence="2" id="KW-1185">Reference proteome</keyword>